<gene>
    <name evidence="8" type="primary">RvY_00694-1</name>
    <name evidence="8" type="synonym">RvY_00694.1</name>
    <name evidence="8" type="ORF">RvY_00694</name>
</gene>
<dbReference type="GO" id="GO:0005634">
    <property type="term" value="C:nucleus"/>
    <property type="evidence" value="ECO:0007669"/>
    <property type="project" value="UniProtKB-SubCell"/>
</dbReference>
<comment type="caution">
    <text evidence="8">The sequence shown here is derived from an EMBL/GenBank/DDBJ whole genome shotgun (WGS) entry which is preliminary data.</text>
</comment>
<evidence type="ECO:0000313" key="8">
    <source>
        <dbReference type="EMBL" id="GAU87908.1"/>
    </source>
</evidence>
<comment type="subcellular location">
    <subcellularLocation>
        <location evidence="3">Cytoplasm</location>
    </subcellularLocation>
    <subcellularLocation>
        <location evidence="2">Nucleus</location>
    </subcellularLocation>
</comment>
<evidence type="ECO:0000256" key="5">
    <source>
        <dbReference type="ARBA" id="ARBA00022490"/>
    </source>
</evidence>
<dbReference type="OrthoDB" id="2136125at2759"/>
<proteinExistence type="predicted"/>
<protein>
    <recommendedName>
        <fullName evidence="4">Cilia- and flagella-associated protein 299</fullName>
    </recommendedName>
</protein>
<evidence type="ECO:0000256" key="3">
    <source>
        <dbReference type="ARBA" id="ARBA00004496"/>
    </source>
</evidence>
<evidence type="ECO:0000313" key="9">
    <source>
        <dbReference type="Proteomes" id="UP000186922"/>
    </source>
</evidence>
<comment type="function">
    <text evidence="1">May be involved in spermatogenesis.</text>
</comment>
<accession>A0A1D1UP15</accession>
<evidence type="ECO:0000256" key="7">
    <source>
        <dbReference type="SAM" id="MobiDB-lite"/>
    </source>
</evidence>
<feature type="region of interest" description="Disordered" evidence="7">
    <location>
        <begin position="445"/>
        <end position="532"/>
    </location>
</feature>
<evidence type="ECO:0000256" key="2">
    <source>
        <dbReference type="ARBA" id="ARBA00004123"/>
    </source>
</evidence>
<keyword evidence="9" id="KW-1185">Reference proteome</keyword>
<dbReference type="EMBL" id="BDGG01000001">
    <property type="protein sequence ID" value="GAU87908.1"/>
    <property type="molecule type" value="Genomic_DNA"/>
</dbReference>
<keyword evidence="5" id="KW-0963">Cytoplasm</keyword>
<dbReference type="PANTHER" id="PTHR33588:SF1">
    <property type="entry name" value="CILIA- AND FLAGELLA-ASSOCIATED PROTEIN 299"/>
    <property type="match status" value="1"/>
</dbReference>
<evidence type="ECO:0000256" key="6">
    <source>
        <dbReference type="ARBA" id="ARBA00023242"/>
    </source>
</evidence>
<dbReference type="STRING" id="947166.A0A1D1UP15"/>
<dbReference type="PANTHER" id="PTHR33588">
    <property type="entry name" value="CILIA- AND FLAGELLA-ASSOCIATED PROTEIN 299"/>
    <property type="match status" value="1"/>
</dbReference>
<feature type="region of interest" description="Disordered" evidence="7">
    <location>
        <begin position="555"/>
        <end position="580"/>
    </location>
</feature>
<dbReference type="Proteomes" id="UP000186922">
    <property type="component" value="Unassembled WGS sequence"/>
</dbReference>
<sequence>MDDHHDESHRDSFGNLLKAGDDVVGDKRAAATVRLDQIARKYATYEDFLDSQVNEMDMFYLEDRGIARTIKELGFHGNSEKITRTQFSERKADLTVIRKIEEFKSGAKYLYTDRDAFLLELARREDANLSGRLLTVIYVRDRNPKGQEISSYVDYAQRLRDDDFASIFAGRDRLVPKVTDLSHYNWDTNVSHSTNSPNFDVIFHGRGGIKLKCKKDRRLVHLDPNRKITDTNVEDTSRTLVRSRSYAQVVLFDHYIRFWANEENYTPSQEKIREGVIPEQGSGSDIDLFDKVTAAIYEEDLLEIARNALGGALHQEHTGEWAPADVLVNSSLDGQKISDTINELKEKSLETSVLGTMRDLYEAHKHDVSFGILGNFTFVQMIEQLGKLLPEREKEKTDAEVAKIADGTANAMVKIPDQDLPLVSSNVDQLVEGYEALDGGTSYGEPYGGKHVANPLDEFSPKPEKSSLQVPQPNKGPLDSASHNDIIKRLYPQKSQDMKQVPSVVKKSSSSLGGGKGKSSEEKLSSAPKTQTEYFRQLEARIQQVFQKNDAAKQAAALSPYPNVVDVDRIKPSDNRKQLS</sequence>
<name>A0A1D1UP15_RAMVA</name>
<dbReference type="Pfam" id="PF14713">
    <property type="entry name" value="DUF4464"/>
    <property type="match status" value="1"/>
</dbReference>
<dbReference type="GO" id="GO:0005737">
    <property type="term" value="C:cytoplasm"/>
    <property type="evidence" value="ECO:0007669"/>
    <property type="project" value="UniProtKB-SubCell"/>
</dbReference>
<dbReference type="InterPro" id="IPR027887">
    <property type="entry name" value="DUF4464"/>
</dbReference>
<organism evidence="8 9">
    <name type="scientific">Ramazzottius varieornatus</name>
    <name type="common">Water bear</name>
    <name type="synonym">Tardigrade</name>
    <dbReference type="NCBI Taxonomy" id="947166"/>
    <lineage>
        <taxon>Eukaryota</taxon>
        <taxon>Metazoa</taxon>
        <taxon>Ecdysozoa</taxon>
        <taxon>Tardigrada</taxon>
        <taxon>Eutardigrada</taxon>
        <taxon>Parachela</taxon>
        <taxon>Hypsibioidea</taxon>
        <taxon>Ramazzottiidae</taxon>
        <taxon>Ramazzottius</taxon>
    </lineage>
</organism>
<evidence type="ECO:0000256" key="4">
    <source>
        <dbReference type="ARBA" id="ARBA00021436"/>
    </source>
</evidence>
<evidence type="ECO:0000256" key="1">
    <source>
        <dbReference type="ARBA" id="ARBA00003056"/>
    </source>
</evidence>
<keyword evidence="6" id="KW-0539">Nucleus</keyword>
<dbReference type="AlphaFoldDB" id="A0A1D1UP15"/>
<reference evidence="8 9" key="1">
    <citation type="journal article" date="2016" name="Nat. Commun.">
        <title>Extremotolerant tardigrade genome and improved radiotolerance of human cultured cells by tardigrade-unique protein.</title>
        <authorList>
            <person name="Hashimoto T."/>
            <person name="Horikawa D.D."/>
            <person name="Saito Y."/>
            <person name="Kuwahara H."/>
            <person name="Kozuka-Hata H."/>
            <person name="Shin-I T."/>
            <person name="Minakuchi Y."/>
            <person name="Ohishi K."/>
            <person name="Motoyama A."/>
            <person name="Aizu T."/>
            <person name="Enomoto A."/>
            <person name="Kondo K."/>
            <person name="Tanaka S."/>
            <person name="Hara Y."/>
            <person name="Koshikawa S."/>
            <person name="Sagara H."/>
            <person name="Miura T."/>
            <person name="Yokobori S."/>
            <person name="Miyagawa K."/>
            <person name="Suzuki Y."/>
            <person name="Kubo T."/>
            <person name="Oyama M."/>
            <person name="Kohara Y."/>
            <person name="Fujiyama A."/>
            <person name="Arakawa K."/>
            <person name="Katayama T."/>
            <person name="Toyoda A."/>
            <person name="Kunieda T."/>
        </authorList>
    </citation>
    <scope>NUCLEOTIDE SEQUENCE [LARGE SCALE GENOMIC DNA]</scope>
    <source>
        <strain evidence="8 9">YOKOZUNA-1</strain>
    </source>
</reference>
<feature type="compositionally biased region" description="Basic and acidic residues" evidence="7">
    <location>
        <begin position="566"/>
        <end position="580"/>
    </location>
</feature>